<dbReference type="Gene3D" id="1.10.10.10">
    <property type="entry name" value="Winged helix-like DNA-binding domain superfamily/Winged helix DNA-binding domain"/>
    <property type="match status" value="1"/>
</dbReference>
<dbReference type="InterPro" id="IPR027417">
    <property type="entry name" value="P-loop_NTPase"/>
</dbReference>
<dbReference type="InterPro" id="IPR036388">
    <property type="entry name" value="WH-like_DNA-bd_sf"/>
</dbReference>
<evidence type="ECO:0000313" key="1">
    <source>
        <dbReference type="EMBL" id="TQM28998.1"/>
    </source>
</evidence>
<organism evidence="1 2">
    <name type="scientific">Nocardia bhagyanarayanae</name>
    <dbReference type="NCBI Taxonomy" id="1215925"/>
    <lineage>
        <taxon>Bacteria</taxon>
        <taxon>Bacillati</taxon>
        <taxon>Actinomycetota</taxon>
        <taxon>Actinomycetes</taxon>
        <taxon>Mycobacteriales</taxon>
        <taxon>Nocardiaceae</taxon>
        <taxon>Nocardia</taxon>
    </lineage>
</organism>
<comment type="caution">
    <text evidence="1">The sequence shown here is derived from an EMBL/GenBank/DDBJ whole genome shotgun (WGS) entry which is preliminary data.</text>
</comment>
<dbReference type="SUPFAM" id="SSF46785">
    <property type="entry name" value="Winged helix' DNA-binding domain"/>
    <property type="match status" value="1"/>
</dbReference>
<dbReference type="CDD" id="cd00090">
    <property type="entry name" value="HTH_ARSR"/>
    <property type="match status" value="1"/>
</dbReference>
<name>A0A543F593_9NOCA</name>
<dbReference type="SUPFAM" id="SSF52540">
    <property type="entry name" value="P-loop containing nucleoside triphosphate hydrolases"/>
    <property type="match status" value="1"/>
</dbReference>
<dbReference type="Proteomes" id="UP000316331">
    <property type="component" value="Unassembled WGS sequence"/>
</dbReference>
<protein>
    <recommendedName>
        <fullName evidence="3">ATPase</fullName>
    </recommendedName>
</protein>
<sequence length="498" mass="55206">MEIYFLKFGGCVLEKPVDMFDREREWRALAGFVTSGQPHATLGVVSGRRRQGKTFLLEAVCEATGGFYFAADQATEAESLRYFAAAVAEFSGSGLPVRFEDWHQAVDALLTVTENREVPVVIDEFPYLVKASPGLPSIIQSALAPRRPQRLRSRARLLLCGSAMSFMGSLLSGGAPLRGRAGLELIVPTLDYRLAADFWGIDDPRLAIQVHSIVGGTPAYRREFVEGDVPASLADFDDWVLRTVLNPSSPLFREARYLLSEEPGLRDPGLYHSVLAAVAQGNATSGGIASYVGRKASDITHPLTVLEDCGLLRRERDAFRGNRMIYRINEPLVAFYQAVQRPDWTEWERGRRTARLWQLRRHRYESNVLGPHFEEVCRAWVADYAPEDFFGGHVTRVASGMVNDPAQKTTHEVDIAVFGELPDGREALLSIGEAKWNDTMGLGHLDRLRRIRDLLSAKFDTSRTRLACYSAGGFVPALIEAAAAEDVVLVDSNSLYAI</sequence>
<dbReference type="InterPro" id="IPR011991">
    <property type="entry name" value="ArsR-like_HTH"/>
</dbReference>
<dbReference type="EMBL" id="VFPG01000001">
    <property type="protein sequence ID" value="TQM28998.1"/>
    <property type="molecule type" value="Genomic_DNA"/>
</dbReference>
<evidence type="ECO:0008006" key="3">
    <source>
        <dbReference type="Google" id="ProtNLM"/>
    </source>
</evidence>
<dbReference type="AlphaFoldDB" id="A0A543F593"/>
<evidence type="ECO:0000313" key="2">
    <source>
        <dbReference type="Proteomes" id="UP000316331"/>
    </source>
</evidence>
<reference evidence="1 2" key="1">
    <citation type="submission" date="2019-06" db="EMBL/GenBank/DDBJ databases">
        <title>Sequencing the genomes of 1000 actinobacteria strains.</title>
        <authorList>
            <person name="Klenk H.-P."/>
        </authorList>
    </citation>
    <scope>NUCLEOTIDE SEQUENCE [LARGE SCALE GENOMIC DNA]</scope>
    <source>
        <strain evidence="1 2">DSM 103495</strain>
    </source>
</reference>
<dbReference type="InterPro" id="IPR036390">
    <property type="entry name" value="WH_DNA-bd_sf"/>
</dbReference>
<proteinExistence type="predicted"/>
<dbReference type="Gene3D" id="3.40.50.300">
    <property type="entry name" value="P-loop containing nucleotide triphosphate hydrolases"/>
    <property type="match status" value="1"/>
</dbReference>
<dbReference type="PANTHER" id="PTHR34704:SF2">
    <property type="entry name" value="ATPASE"/>
    <property type="match status" value="1"/>
</dbReference>
<keyword evidence="2" id="KW-1185">Reference proteome</keyword>
<gene>
    <name evidence="1" type="ORF">FB390_0583</name>
</gene>
<dbReference type="PANTHER" id="PTHR34704">
    <property type="entry name" value="ATPASE"/>
    <property type="match status" value="1"/>
</dbReference>
<accession>A0A543F593</accession>